<evidence type="ECO:0000256" key="4">
    <source>
        <dbReference type="ARBA" id="ARBA00022777"/>
    </source>
</evidence>
<name>M8CNJ8_AEGTA</name>
<dbReference type="Gene3D" id="3.30.200.20">
    <property type="entry name" value="Phosphorylase Kinase, domain 1"/>
    <property type="match status" value="3"/>
</dbReference>
<evidence type="ECO:0000256" key="5">
    <source>
        <dbReference type="ARBA" id="ARBA00022840"/>
    </source>
</evidence>
<proteinExistence type="predicted"/>
<keyword evidence="1" id="KW-0723">Serine/threonine-protein kinase</keyword>
<protein>
    <submittedName>
        <fullName evidence="7">Wall-associated receptor kinase 3</fullName>
    </submittedName>
</protein>
<keyword evidence="4" id="KW-0418">Kinase</keyword>
<dbReference type="InterPro" id="IPR001245">
    <property type="entry name" value="Ser-Thr/Tyr_kinase_cat_dom"/>
</dbReference>
<sequence length="1141" mass="129274">MGRSYNDLHIVGFNGEKLRQLRLRMDPEGNSKHAILERLLVDKNAEPMKLPLSLLEDITNRFSPDNQIGIGGFAVVYKGMVGKYMVAVKKLSNTYNIRENKFHQEVKCLMKAKHENIVRFLGYCAETQGEMEDYEGKLVMSDRRNWLLCSEHVPNGSLDKHITDVSTGLEWRERYRIIRGICEGLHYLHQKCILHLDLKPANILLDDHMVPKITDFGLSRCFEEGQTSAFTEQIFLSRGYFAPELLSGQITYKLDIYSLGVIIMEILTGEKSYQEDEKVVASWMNQVAASWMDRLESLEGDTQLEQVRVCTKIGTECLDLDPKKRPNTGDIIDRLDKTGIVDYSDKIGINSSSAEQSHKKVKPADLIQEDENVNWRSFNIDGLNKFTEAEIKRITDNYSTLIGKGSFGEVYLGVLDDRTQVAVKIPLTDMKEHFAKEIIIHCQINHKNVVRLLGYCSEENALMMITEYISGGSLREVLGCKDYPISLDQRLGIALDCGKTLSNMHSSMCPPTIHGDFKPGNILLDDNFGAKLYDFGISRMFSKDSTQYTVNVIGSIGYLDPLFAKTGCIDPKSDVYSFGVVLVELVTRKKAYENGSMGLIETFFQAVRKGTKAREMFDADIAQSSNIKVLDKIVNLAAECLRMEMSKRPRMEDVAERLRMLIKARCQKGQEKTAGHWTLWGKQDNTTQSERISSSNSTVFFNLNSLGIFSRNAHTNFKRNGGPVVQNVKGLYIFTKSELRKITNNNSEFLLVGSFGKVCKGTLPENTAVAVMSSVKVTEALKEQFIEQIEIQTHMMHVNILNLIGCCLEVDVPMLVYEFAFFFFKKRRMIPGLCIWEMHTATLLIILEDRTKYYNNVSESTILATYAATPIQYDEGSAIDVPMTPDSFLLLHESISAQQTPSLHSTMPPRSATINVKDEAPLHQIRHPLVPRSSMYEFAGKGSLQDILHGNSRNQKLPLDLRLDIAIGTAQGLTYMHSYGNQAIRHGDVKPDNILLDDKFVPKISDFGLWKLLREEYYFGKIVAGDMAYVDPVFLKTGQLTEKSDVYSFGAILLELITRKPSVYDEYCSLILEFRKVCEKEKSGRAMMDKEIATEEEDIYCLEEIGKLAIECLKEDIEDRPDMVAAVERLVMLKKDRMLKS</sequence>
<dbReference type="Pfam" id="PF07714">
    <property type="entry name" value="PK_Tyr_Ser-Thr"/>
    <property type="match status" value="2"/>
</dbReference>
<dbReference type="PANTHER" id="PTHR45707:SF69">
    <property type="entry name" value="CALCIUM-DEPENDENT LIPID-BINDING (CALB DOMAIN) PLANT PHOSPHORIBOSYLTRANSFERASE FAMILY PROTEIN"/>
    <property type="match status" value="1"/>
</dbReference>
<evidence type="ECO:0000259" key="6">
    <source>
        <dbReference type="PROSITE" id="PS50011"/>
    </source>
</evidence>
<evidence type="ECO:0000256" key="1">
    <source>
        <dbReference type="ARBA" id="ARBA00022527"/>
    </source>
</evidence>
<dbReference type="FunFam" id="3.30.200.20:FF:000337">
    <property type="entry name" value="Wall-associated receptor kinase 3"/>
    <property type="match status" value="1"/>
</dbReference>
<dbReference type="ExpressionAtlas" id="M8CNJ8">
    <property type="expression patterns" value="baseline"/>
</dbReference>
<keyword evidence="5" id="KW-0067">ATP-binding</keyword>
<dbReference type="PROSITE" id="PS50011">
    <property type="entry name" value="PROTEIN_KINASE_DOM"/>
    <property type="match status" value="3"/>
</dbReference>
<feature type="domain" description="Protein kinase" evidence="6">
    <location>
        <begin position="396"/>
        <end position="662"/>
    </location>
</feature>
<reference evidence="7" key="1">
    <citation type="submission" date="2015-06" db="UniProtKB">
        <authorList>
            <consortium name="EnsemblPlants"/>
        </authorList>
    </citation>
    <scope>IDENTIFICATION</scope>
</reference>
<dbReference type="SMART" id="SM00220">
    <property type="entry name" value="S_TKc"/>
    <property type="match status" value="2"/>
</dbReference>
<dbReference type="AlphaFoldDB" id="M8CNJ8"/>
<dbReference type="InterPro" id="IPR008271">
    <property type="entry name" value="Ser/Thr_kinase_AS"/>
</dbReference>
<dbReference type="InterPro" id="IPR000719">
    <property type="entry name" value="Prot_kinase_dom"/>
</dbReference>
<organism evidence="7">
    <name type="scientific">Aegilops tauschii</name>
    <name type="common">Tausch's goatgrass</name>
    <name type="synonym">Aegilops squarrosa</name>
    <dbReference type="NCBI Taxonomy" id="37682"/>
    <lineage>
        <taxon>Eukaryota</taxon>
        <taxon>Viridiplantae</taxon>
        <taxon>Streptophyta</taxon>
        <taxon>Embryophyta</taxon>
        <taxon>Tracheophyta</taxon>
        <taxon>Spermatophyta</taxon>
        <taxon>Magnoliopsida</taxon>
        <taxon>Liliopsida</taxon>
        <taxon>Poales</taxon>
        <taxon>Poaceae</taxon>
        <taxon>BOP clade</taxon>
        <taxon>Pooideae</taxon>
        <taxon>Triticodae</taxon>
        <taxon>Triticeae</taxon>
        <taxon>Triticinae</taxon>
        <taxon>Aegilops</taxon>
    </lineage>
</organism>
<keyword evidence="3" id="KW-0547">Nucleotide-binding</keyword>
<dbReference type="Pfam" id="PF00069">
    <property type="entry name" value="Pkinase"/>
    <property type="match status" value="2"/>
</dbReference>
<evidence type="ECO:0000313" key="7">
    <source>
        <dbReference type="EnsemblPlants" id="EMT25111"/>
    </source>
</evidence>
<evidence type="ECO:0000256" key="3">
    <source>
        <dbReference type="ARBA" id="ARBA00022741"/>
    </source>
</evidence>
<dbReference type="InterPro" id="IPR017441">
    <property type="entry name" value="Protein_kinase_ATP_BS"/>
</dbReference>
<dbReference type="FunFam" id="1.10.510.10:FF:000474">
    <property type="entry name" value="Wall-associated receptor kinase 3"/>
    <property type="match status" value="2"/>
</dbReference>
<keyword evidence="2" id="KW-0808">Transferase</keyword>
<dbReference type="Gene3D" id="1.10.510.10">
    <property type="entry name" value="Transferase(Phosphotransferase) domain 1"/>
    <property type="match status" value="3"/>
</dbReference>
<dbReference type="GO" id="GO:0005524">
    <property type="term" value="F:ATP binding"/>
    <property type="evidence" value="ECO:0007669"/>
    <property type="project" value="UniProtKB-UniRule"/>
</dbReference>
<dbReference type="GO" id="GO:0004674">
    <property type="term" value="F:protein serine/threonine kinase activity"/>
    <property type="evidence" value="ECO:0007669"/>
    <property type="project" value="UniProtKB-KW"/>
</dbReference>
<feature type="domain" description="Protein kinase" evidence="6">
    <location>
        <begin position="744"/>
        <end position="1133"/>
    </location>
</feature>
<dbReference type="FunFam" id="1.10.510.10:FF:000870">
    <property type="entry name" value="OSJNBa0016N04.16-like protein"/>
    <property type="match status" value="1"/>
</dbReference>
<dbReference type="InterPro" id="IPR011009">
    <property type="entry name" value="Kinase-like_dom_sf"/>
</dbReference>
<accession>M8CNJ8</accession>
<evidence type="ECO:0000256" key="2">
    <source>
        <dbReference type="ARBA" id="ARBA00022679"/>
    </source>
</evidence>
<dbReference type="PROSITE" id="PS00108">
    <property type="entry name" value="PROTEIN_KINASE_ST"/>
    <property type="match status" value="2"/>
</dbReference>
<dbReference type="EnsemblPlants" id="EMT25111">
    <property type="protein sequence ID" value="EMT25111"/>
    <property type="gene ID" value="F775_22867"/>
</dbReference>
<dbReference type="SUPFAM" id="SSF56112">
    <property type="entry name" value="Protein kinase-like (PK-like)"/>
    <property type="match status" value="4"/>
</dbReference>
<dbReference type="PROSITE" id="PS00107">
    <property type="entry name" value="PROTEIN_KINASE_ATP"/>
    <property type="match status" value="2"/>
</dbReference>
<feature type="domain" description="Protein kinase" evidence="6">
    <location>
        <begin position="62"/>
        <end position="340"/>
    </location>
</feature>
<dbReference type="PANTHER" id="PTHR45707">
    <property type="entry name" value="C2 CALCIUM/LIPID-BINDING PLANT PHOSPHORIBOSYLTRANSFERASE FAMILY PROTEIN"/>
    <property type="match status" value="1"/>
</dbReference>